<dbReference type="Pfam" id="PF01992">
    <property type="entry name" value="vATP-synt_AC39"/>
    <property type="match status" value="1"/>
</dbReference>
<sequence length="329" mass="38434">MDNTIFAQSIARIRVYETRLLTRAKLEGVSEARDFDEAIRMLQDSIYGSYISMPSYEDGLKASLEELYRDMKKLVPVREVIDILSARYDAHNIKSLIKGKQSGVDVDSLLIDAGTIPLDNLKMMFRDEDYKEMPEILRDYVLKAFESYRNAEDPQEIDIIMDKGMYRYMLEIAKNSRLEYLNKIVKLMIDVTNIKAFIRVKAQERGIEFFERVYIEDGKLELDLFATNFNNPLDSFVKKVSFTQHDKWVREGIEEYEKTGDLGRIEKAGDNYIIDYLRSAKFVSFGPEPIIAYILARENEIKVLRIILTGKKNEVHPDIIRERLRDTYV</sequence>
<dbReference type="InterPro" id="IPR050873">
    <property type="entry name" value="V-ATPase_V0D/AC39_subunit"/>
</dbReference>
<dbReference type="SUPFAM" id="SSF103486">
    <property type="entry name" value="V-type ATP synthase subunit C"/>
    <property type="match status" value="1"/>
</dbReference>
<keyword evidence="5" id="KW-1185">Reference proteome</keyword>
<comment type="caution">
    <text evidence="4">The sequence shown here is derived from an EMBL/GenBank/DDBJ whole genome shotgun (WGS) entry which is preliminary data.</text>
</comment>
<protein>
    <submittedName>
        <fullName evidence="4">V/A-type H+-transporting ATPase subunit C</fullName>
    </submittedName>
</protein>
<organism evidence="4 5">
    <name type="scientific">Fonticella tunisiensis</name>
    <dbReference type="NCBI Taxonomy" id="1096341"/>
    <lineage>
        <taxon>Bacteria</taxon>
        <taxon>Bacillati</taxon>
        <taxon>Bacillota</taxon>
        <taxon>Clostridia</taxon>
        <taxon>Eubacteriales</taxon>
        <taxon>Clostridiaceae</taxon>
        <taxon>Fonticella</taxon>
    </lineage>
</organism>
<dbReference type="InterPro" id="IPR036079">
    <property type="entry name" value="ATPase_csu/dsu_sf"/>
</dbReference>
<dbReference type="GO" id="GO:0046961">
    <property type="term" value="F:proton-transporting ATPase activity, rotational mechanism"/>
    <property type="evidence" value="ECO:0007669"/>
    <property type="project" value="InterPro"/>
</dbReference>
<dbReference type="NCBIfam" id="NF002266">
    <property type="entry name" value="PRK01198.1-2"/>
    <property type="match status" value="1"/>
</dbReference>
<evidence type="ECO:0000256" key="1">
    <source>
        <dbReference type="ARBA" id="ARBA00006709"/>
    </source>
</evidence>
<comment type="similarity">
    <text evidence="1">Belongs to the V-ATPase V0D/AC39 subunit family.</text>
</comment>
<dbReference type="PANTHER" id="PTHR38682">
    <property type="entry name" value="V-TYPE ATP SYNTHASE SUBUNIT C"/>
    <property type="match status" value="1"/>
</dbReference>
<keyword evidence="3" id="KW-0406">Ion transport</keyword>
<dbReference type="Gene3D" id="1.20.1690.10">
    <property type="entry name" value="V-type ATP synthase subunit C domain"/>
    <property type="match status" value="2"/>
</dbReference>
<dbReference type="RefSeq" id="WP_133628927.1">
    <property type="nucleotide sequence ID" value="NZ_SOAZ01000023.1"/>
</dbReference>
<name>A0A4V3ES03_9CLOT</name>
<dbReference type="PANTHER" id="PTHR38682:SF1">
    <property type="entry name" value="V-TYPE ATP SYNTHASE SUBUNIT C"/>
    <property type="match status" value="1"/>
</dbReference>
<dbReference type="InterPro" id="IPR035067">
    <property type="entry name" value="V-type_ATPase_csu/dsu"/>
</dbReference>
<dbReference type="EMBL" id="SOAZ01000023">
    <property type="protein sequence ID" value="TDT50938.1"/>
    <property type="molecule type" value="Genomic_DNA"/>
</dbReference>
<proteinExistence type="inferred from homology"/>
<evidence type="ECO:0000313" key="4">
    <source>
        <dbReference type="EMBL" id="TDT50938.1"/>
    </source>
</evidence>
<gene>
    <name evidence="4" type="ORF">EDD71_12334</name>
</gene>
<dbReference type="InterPro" id="IPR044911">
    <property type="entry name" value="V-type_ATPase_csu/dsu_dom_3"/>
</dbReference>
<accession>A0A4V3ES03</accession>
<evidence type="ECO:0000256" key="3">
    <source>
        <dbReference type="ARBA" id="ARBA00023065"/>
    </source>
</evidence>
<dbReference type="OrthoDB" id="1653at2"/>
<dbReference type="Gene3D" id="1.10.132.50">
    <property type="entry name" value="ATP synthase (C/AC39) subunit, domain 3"/>
    <property type="match status" value="1"/>
</dbReference>
<dbReference type="AlphaFoldDB" id="A0A4V3ES03"/>
<evidence type="ECO:0000256" key="2">
    <source>
        <dbReference type="ARBA" id="ARBA00022448"/>
    </source>
</evidence>
<evidence type="ECO:0000313" key="5">
    <source>
        <dbReference type="Proteomes" id="UP000295325"/>
    </source>
</evidence>
<dbReference type="Proteomes" id="UP000295325">
    <property type="component" value="Unassembled WGS sequence"/>
</dbReference>
<reference evidence="4 5" key="1">
    <citation type="submission" date="2019-03" db="EMBL/GenBank/DDBJ databases">
        <title>Genomic Encyclopedia of Type Strains, Phase IV (KMG-IV): sequencing the most valuable type-strain genomes for metagenomic binning, comparative biology and taxonomic classification.</title>
        <authorList>
            <person name="Goeker M."/>
        </authorList>
    </citation>
    <scope>NUCLEOTIDE SEQUENCE [LARGE SCALE GENOMIC DNA]</scope>
    <source>
        <strain evidence="4 5">DSM 24455</strain>
    </source>
</reference>
<dbReference type="InterPro" id="IPR002843">
    <property type="entry name" value="ATPase_V0-cplx_csu/dsu"/>
</dbReference>
<keyword evidence="2" id="KW-0813">Transport</keyword>